<gene>
    <name evidence="1" type="ORF">QYM36_010681</name>
</gene>
<dbReference type="Gene3D" id="3.10.10.10">
    <property type="entry name" value="HIV Type 1 Reverse Transcriptase, subunit A, domain 1"/>
    <property type="match status" value="1"/>
</dbReference>
<comment type="caution">
    <text evidence="1">The sequence shown here is derived from an EMBL/GenBank/DDBJ whole genome shotgun (WGS) entry which is preliminary data.</text>
</comment>
<dbReference type="InterPro" id="IPR043502">
    <property type="entry name" value="DNA/RNA_pol_sf"/>
</dbReference>
<evidence type="ECO:0000313" key="1">
    <source>
        <dbReference type="EMBL" id="KAK2716185.1"/>
    </source>
</evidence>
<evidence type="ECO:0008006" key="3">
    <source>
        <dbReference type="Google" id="ProtNLM"/>
    </source>
</evidence>
<keyword evidence="2" id="KW-1185">Reference proteome</keyword>
<dbReference type="InterPro" id="IPR053134">
    <property type="entry name" value="RNA-dir_DNA_polymerase"/>
</dbReference>
<dbReference type="AlphaFoldDB" id="A0AA88HQS4"/>
<proteinExistence type="predicted"/>
<dbReference type="PANTHER" id="PTHR24559">
    <property type="entry name" value="TRANSPOSON TY3-I GAG-POL POLYPROTEIN"/>
    <property type="match status" value="1"/>
</dbReference>
<dbReference type="Gene3D" id="3.30.70.270">
    <property type="match status" value="1"/>
</dbReference>
<name>A0AA88HQS4_ARTSF</name>
<dbReference type="PANTHER" id="PTHR24559:SF444">
    <property type="entry name" value="REVERSE TRANSCRIPTASE DOMAIN-CONTAINING PROTEIN"/>
    <property type="match status" value="1"/>
</dbReference>
<dbReference type="InterPro" id="IPR043128">
    <property type="entry name" value="Rev_trsase/Diguanyl_cyclase"/>
</dbReference>
<protein>
    <recommendedName>
        <fullName evidence="3">Reverse transcriptase domain-containing protein</fullName>
    </recommendedName>
</protein>
<dbReference type="SUPFAM" id="SSF56672">
    <property type="entry name" value="DNA/RNA polymerases"/>
    <property type="match status" value="1"/>
</dbReference>
<sequence length="303" mass="34423">MSLDDESSDLTTFHAIYSRYNFKGYPFSLNSAQDDFQRKIQDVFENLDLGLIIDDIVICGADEKEHDKRLKATLDCAREENVKFNRDKCIFGTDVSHTLDISGGRVLANSSMKPAHMNRHLSVVQFSHVWKLIEFFKRKQEAFASNCSKIAKAAIVSSKALRALYAVSYLVAKQKKLDTIDENLILTALMKVSPNNVTFQKGFFPKIYTLVKQYCFKKDRRHCKRYCHCLSVCSDGAATLTGNMAQDRTRDWIQSSSTGYATSSSGLNDMLTENLIELTTDRALELKFKNVTVSQFWLEVKGE</sequence>
<dbReference type="Proteomes" id="UP001187531">
    <property type="component" value="Unassembled WGS sequence"/>
</dbReference>
<evidence type="ECO:0000313" key="2">
    <source>
        <dbReference type="Proteomes" id="UP001187531"/>
    </source>
</evidence>
<dbReference type="GO" id="GO:0071897">
    <property type="term" value="P:DNA biosynthetic process"/>
    <property type="evidence" value="ECO:0007669"/>
    <property type="project" value="UniProtKB-ARBA"/>
</dbReference>
<accession>A0AA88HQS4</accession>
<dbReference type="EMBL" id="JAVRJZ010000012">
    <property type="protein sequence ID" value="KAK2716185.1"/>
    <property type="molecule type" value="Genomic_DNA"/>
</dbReference>
<reference evidence="1" key="1">
    <citation type="submission" date="2023-07" db="EMBL/GenBank/DDBJ databases">
        <title>Chromosome-level genome assembly of Artemia franciscana.</title>
        <authorList>
            <person name="Jo E."/>
        </authorList>
    </citation>
    <scope>NUCLEOTIDE SEQUENCE</scope>
    <source>
        <tissue evidence="1">Whole body</tissue>
    </source>
</reference>
<organism evidence="1 2">
    <name type="scientific">Artemia franciscana</name>
    <name type="common">Brine shrimp</name>
    <name type="synonym">Artemia sanfranciscana</name>
    <dbReference type="NCBI Taxonomy" id="6661"/>
    <lineage>
        <taxon>Eukaryota</taxon>
        <taxon>Metazoa</taxon>
        <taxon>Ecdysozoa</taxon>
        <taxon>Arthropoda</taxon>
        <taxon>Crustacea</taxon>
        <taxon>Branchiopoda</taxon>
        <taxon>Anostraca</taxon>
        <taxon>Artemiidae</taxon>
        <taxon>Artemia</taxon>
    </lineage>
</organism>